<accession>A0ABN2A105</accession>
<dbReference type="SUPFAM" id="SSF89550">
    <property type="entry name" value="PHP domain-like"/>
    <property type="match status" value="1"/>
</dbReference>
<dbReference type="Gene3D" id="3.20.20.140">
    <property type="entry name" value="Metal-dependent hydrolases"/>
    <property type="match status" value="1"/>
</dbReference>
<proteinExistence type="predicted"/>
<dbReference type="RefSeq" id="WP_344167886.1">
    <property type="nucleotide sequence ID" value="NZ_BAAANC010000001.1"/>
</dbReference>
<dbReference type="EMBL" id="BAAANC010000001">
    <property type="protein sequence ID" value="GAA1509047.1"/>
    <property type="molecule type" value="Genomic_DNA"/>
</dbReference>
<dbReference type="Pfam" id="PF02811">
    <property type="entry name" value="PHP"/>
    <property type="match status" value="1"/>
</dbReference>
<dbReference type="InterPro" id="IPR016195">
    <property type="entry name" value="Pol/histidinol_Pase-like"/>
</dbReference>
<name>A0ABN2A105_9ACTN</name>
<reference evidence="2 3" key="1">
    <citation type="journal article" date="2019" name="Int. J. Syst. Evol. Microbiol.">
        <title>The Global Catalogue of Microorganisms (GCM) 10K type strain sequencing project: providing services to taxonomists for standard genome sequencing and annotation.</title>
        <authorList>
            <consortium name="The Broad Institute Genomics Platform"/>
            <consortium name="The Broad Institute Genome Sequencing Center for Infectious Disease"/>
            <person name="Wu L."/>
            <person name="Ma J."/>
        </authorList>
    </citation>
    <scope>NUCLEOTIDE SEQUENCE [LARGE SCALE GENOMIC DNA]</scope>
    <source>
        <strain evidence="2 3">JCM 14303</strain>
    </source>
</reference>
<feature type="domain" description="PHP" evidence="1">
    <location>
        <begin position="6"/>
        <end position="132"/>
    </location>
</feature>
<gene>
    <name evidence="2" type="ORF">GCM10009741_02300</name>
</gene>
<evidence type="ECO:0000313" key="3">
    <source>
        <dbReference type="Proteomes" id="UP001500363"/>
    </source>
</evidence>
<sequence length="158" mass="17184">MQLPADGHVHTEFSWDADHGAMDATCARAVALGLPVVAFTEHVDFTPFRAGFLVSNFPHLVTDGILHAPPLDVAGYLDSIDRCRFAYPELQILTGLEIGQPHLHPAEVAALLSAGTFDRVIGSLHCLPDGETMAEPWELFPHHPPAEVFRAYLAELPA</sequence>
<evidence type="ECO:0000313" key="2">
    <source>
        <dbReference type="EMBL" id="GAA1509047.1"/>
    </source>
</evidence>
<keyword evidence="3" id="KW-1185">Reference proteome</keyword>
<evidence type="ECO:0000259" key="1">
    <source>
        <dbReference type="Pfam" id="PF02811"/>
    </source>
</evidence>
<organism evidence="2 3">
    <name type="scientific">Kribbella lupini</name>
    <dbReference type="NCBI Taxonomy" id="291602"/>
    <lineage>
        <taxon>Bacteria</taxon>
        <taxon>Bacillati</taxon>
        <taxon>Actinomycetota</taxon>
        <taxon>Actinomycetes</taxon>
        <taxon>Propionibacteriales</taxon>
        <taxon>Kribbellaceae</taxon>
        <taxon>Kribbella</taxon>
    </lineage>
</organism>
<comment type="caution">
    <text evidence="2">The sequence shown here is derived from an EMBL/GenBank/DDBJ whole genome shotgun (WGS) entry which is preliminary data.</text>
</comment>
<dbReference type="InterPro" id="IPR004013">
    <property type="entry name" value="PHP_dom"/>
</dbReference>
<protein>
    <recommendedName>
        <fullName evidence="1">PHP domain-containing protein</fullName>
    </recommendedName>
</protein>
<dbReference type="Proteomes" id="UP001500363">
    <property type="component" value="Unassembled WGS sequence"/>
</dbReference>